<feature type="chain" id="PRO_5041707400" description="UPAR/Ly6 domain-containing protein" evidence="8">
    <location>
        <begin position="19"/>
        <end position="199"/>
    </location>
</feature>
<feature type="domain" description="UPAR/Ly6" evidence="9">
    <location>
        <begin position="21"/>
        <end position="98"/>
    </location>
</feature>
<organism evidence="10 11">
    <name type="scientific">Cirrhinus molitorella</name>
    <name type="common">mud carp</name>
    <dbReference type="NCBI Taxonomy" id="172907"/>
    <lineage>
        <taxon>Eukaryota</taxon>
        <taxon>Metazoa</taxon>
        <taxon>Chordata</taxon>
        <taxon>Craniata</taxon>
        <taxon>Vertebrata</taxon>
        <taxon>Euteleostomi</taxon>
        <taxon>Actinopterygii</taxon>
        <taxon>Neopterygii</taxon>
        <taxon>Teleostei</taxon>
        <taxon>Ostariophysi</taxon>
        <taxon>Cypriniformes</taxon>
        <taxon>Cyprinidae</taxon>
        <taxon>Labeoninae</taxon>
        <taxon>Labeonini</taxon>
        <taxon>Cirrhinus</taxon>
    </lineage>
</organism>
<keyword evidence="11" id="KW-1185">Reference proteome</keyword>
<dbReference type="Proteomes" id="UP001187343">
    <property type="component" value="Unassembled WGS sequence"/>
</dbReference>
<feature type="signal peptide" evidence="8">
    <location>
        <begin position="1"/>
        <end position="18"/>
    </location>
</feature>
<dbReference type="InterPro" id="IPR050918">
    <property type="entry name" value="CNF-like_PLA2_Inhibitor"/>
</dbReference>
<gene>
    <name evidence="10" type="ORF">Q8A67_021220</name>
</gene>
<evidence type="ECO:0000259" key="9">
    <source>
        <dbReference type="SMART" id="SM00134"/>
    </source>
</evidence>
<dbReference type="Gene3D" id="2.10.60.10">
    <property type="entry name" value="CD59"/>
    <property type="match status" value="2"/>
</dbReference>
<evidence type="ECO:0000313" key="11">
    <source>
        <dbReference type="Proteomes" id="UP001187343"/>
    </source>
</evidence>
<dbReference type="GO" id="GO:0005886">
    <property type="term" value="C:plasma membrane"/>
    <property type="evidence" value="ECO:0007669"/>
    <property type="project" value="UniProtKB-SubCell"/>
</dbReference>
<keyword evidence="7" id="KW-0325">Glycoprotein</keyword>
<evidence type="ECO:0000256" key="7">
    <source>
        <dbReference type="ARBA" id="ARBA00023180"/>
    </source>
</evidence>
<sequence>MALQIIPVLLFTVFFSEALTLMCYDCIRADSECLNTENCTSQDEQCSSITTYIKGMSKNKGCTAVCSNESVNVVQIGMTSKCCDSDLCNNDAQDSPNKMMCYYCTDKNCSNTLGCKGDERQCITVTAESDENTTTTFKGCASKSVCDNTELLQQQQLLQLIGKIKSASCCGENLCNSVQSLTQGAVLLLVPMLPVLFSI</sequence>
<evidence type="ECO:0000256" key="3">
    <source>
        <dbReference type="ARBA" id="ARBA00022475"/>
    </source>
</evidence>
<dbReference type="InterPro" id="IPR016054">
    <property type="entry name" value="LY6_UPA_recep-like"/>
</dbReference>
<evidence type="ECO:0000256" key="1">
    <source>
        <dbReference type="ARBA" id="ARBA00004236"/>
    </source>
</evidence>
<keyword evidence="4" id="KW-0964">Secreted</keyword>
<evidence type="ECO:0000256" key="4">
    <source>
        <dbReference type="ARBA" id="ARBA00022525"/>
    </source>
</evidence>
<evidence type="ECO:0000256" key="5">
    <source>
        <dbReference type="ARBA" id="ARBA00022729"/>
    </source>
</evidence>
<evidence type="ECO:0000256" key="8">
    <source>
        <dbReference type="SAM" id="SignalP"/>
    </source>
</evidence>
<evidence type="ECO:0000256" key="2">
    <source>
        <dbReference type="ARBA" id="ARBA00004613"/>
    </source>
</evidence>
<dbReference type="EMBL" id="JAUYZG010000021">
    <property type="protein sequence ID" value="KAK2874067.1"/>
    <property type="molecule type" value="Genomic_DNA"/>
</dbReference>
<dbReference type="Pfam" id="PF00087">
    <property type="entry name" value="Toxin_TOLIP"/>
    <property type="match status" value="2"/>
</dbReference>
<evidence type="ECO:0000313" key="10">
    <source>
        <dbReference type="EMBL" id="KAK2874067.1"/>
    </source>
</evidence>
<dbReference type="InterPro" id="IPR045860">
    <property type="entry name" value="Snake_toxin-like_sf"/>
</dbReference>
<comment type="subcellular location">
    <subcellularLocation>
        <location evidence="1">Cell membrane</location>
    </subcellularLocation>
    <subcellularLocation>
        <location evidence="2">Secreted</location>
    </subcellularLocation>
</comment>
<name>A0AA88P9I9_9TELE</name>
<dbReference type="AlphaFoldDB" id="A0AA88P9I9"/>
<proteinExistence type="predicted"/>
<accession>A0AA88P9I9</accession>
<protein>
    <recommendedName>
        <fullName evidence="9">UPAR/Ly6 domain-containing protein</fullName>
    </recommendedName>
</protein>
<evidence type="ECO:0000256" key="6">
    <source>
        <dbReference type="ARBA" id="ARBA00023136"/>
    </source>
</evidence>
<dbReference type="SUPFAM" id="SSF57302">
    <property type="entry name" value="Snake toxin-like"/>
    <property type="match status" value="2"/>
</dbReference>
<keyword evidence="3" id="KW-1003">Cell membrane</keyword>
<dbReference type="InterPro" id="IPR035076">
    <property type="entry name" value="Toxin/TOLIP"/>
</dbReference>
<feature type="domain" description="UPAR/Ly6" evidence="9">
    <location>
        <begin position="99"/>
        <end position="188"/>
    </location>
</feature>
<reference evidence="10" key="1">
    <citation type="submission" date="2023-08" db="EMBL/GenBank/DDBJ databases">
        <title>Chromosome-level Genome Assembly of mud carp (Cirrhinus molitorella).</title>
        <authorList>
            <person name="Liu H."/>
        </authorList>
    </citation>
    <scope>NUCLEOTIDE SEQUENCE</scope>
    <source>
        <strain evidence="10">Prfri</strain>
        <tissue evidence="10">Muscle</tissue>
    </source>
</reference>
<dbReference type="PANTHER" id="PTHR20914">
    <property type="entry name" value="LY6/PLAUR DOMAIN-CONTAINING PROTEIN 8"/>
    <property type="match status" value="1"/>
</dbReference>
<dbReference type="SMART" id="SM00134">
    <property type="entry name" value="LU"/>
    <property type="match status" value="2"/>
</dbReference>
<keyword evidence="6" id="KW-0472">Membrane</keyword>
<keyword evidence="5 8" id="KW-0732">Signal</keyword>
<dbReference type="PANTHER" id="PTHR20914:SF9">
    <property type="entry name" value="COILED, ISOFORM A"/>
    <property type="match status" value="1"/>
</dbReference>
<dbReference type="GO" id="GO:0005576">
    <property type="term" value="C:extracellular region"/>
    <property type="evidence" value="ECO:0007669"/>
    <property type="project" value="UniProtKB-SubCell"/>
</dbReference>
<comment type="caution">
    <text evidence="10">The sequence shown here is derived from an EMBL/GenBank/DDBJ whole genome shotgun (WGS) entry which is preliminary data.</text>
</comment>